<dbReference type="AlphaFoldDB" id="W2I5J2"/>
<protein>
    <submittedName>
        <fullName evidence="2">Uncharacterized protein</fullName>
    </submittedName>
</protein>
<evidence type="ECO:0000313" key="1">
    <source>
        <dbReference type="EMBL" id="ETK75281.1"/>
    </source>
</evidence>
<dbReference type="EMBL" id="KI688902">
    <property type="protein sequence ID" value="ETK75281.1"/>
    <property type="molecule type" value="Genomic_DNA"/>
</dbReference>
<gene>
    <name evidence="1" type="ORF">L915_18093</name>
    <name evidence="2" type="ORF">L916_17997</name>
</gene>
<sequence length="49" mass="5677">MHRRRASKYIQVALKHEFNCSEKDVNRISQVALAEYIDVKGKTFSFFGG</sequence>
<evidence type="ECO:0000313" key="2">
    <source>
        <dbReference type="EMBL" id="ETL28707.1"/>
    </source>
</evidence>
<dbReference type="Proteomes" id="UP000053864">
    <property type="component" value="Unassembled WGS sequence"/>
</dbReference>
<name>W2I5J2_PHYNI</name>
<proteinExistence type="predicted"/>
<reference evidence="1" key="1">
    <citation type="submission" date="2013-11" db="EMBL/GenBank/DDBJ databases">
        <title>The Genome Sequence of Phytophthora parasitica CJ02B3.</title>
        <authorList>
            <consortium name="The Broad Institute Genomics Platform"/>
            <person name="Russ C."/>
            <person name="Tyler B."/>
            <person name="Panabieres F."/>
            <person name="Shan W."/>
            <person name="Tripathy S."/>
            <person name="Grunwald N."/>
            <person name="Machado M."/>
            <person name="Johnson C.S."/>
            <person name="Arredondo F."/>
            <person name="Hong C."/>
            <person name="Coffey M."/>
            <person name="Young S.K."/>
            <person name="Zeng Q."/>
            <person name="Gargeya S."/>
            <person name="Fitzgerald M."/>
            <person name="Abouelleil A."/>
            <person name="Alvarado L."/>
            <person name="Chapman S.B."/>
            <person name="Gainer-Dewar J."/>
            <person name="Goldberg J."/>
            <person name="Griggs A."/>
            <person name="Gujja S."/>
            <person name="Hansen M."/>
            <person name="Howarth C."/>
            <person name="Imamovic A."/>
            <person name="Ireland A."/>
            <person name="Larimer J."/>
            <person name="McCowan C."/>
            <person name="Murphy C."/>
            <person name="Pearson M."/>
            <person name="Poon T.W."/>
            <person name="Priest M."/>
            <person name="Roberts A."/>
            <person name="Saif S."/>
            <person name="Shea T."/>
            <person name="Sykes S."/>
            <person name="Wortman J."/>
            <person name="Nusbaum C."/>
            <person name="Birren B."/>
        </authorList>
    </citation>
    <scope>NUCLEOTIDE SEQUENCE [LARGE SCALE GENOMIC DNA]</scope>
    <source>
        <strain evidence="1">CJ02B3</strain>
    </source>
</reference>
<dbReference type="Proteomes" id="UP000053236">
    <property type="component" value="Unassembled WGS sequence"/>
</dbReference>
<organism evidence="2">
    <name type="scientific">Phytophthora nicotianae</name>
    <name type="common">Potato buckeye rot agent</name>
    <name type="synonym">Phytophthora parasitica</name>
    <dbReference type="NCBI Taxonomy" id="4792"/>
    <lineage>
        <taxon>Eukaryota</taxon>
        <taxon>Sar</taxon>
        <taxon>Stramenopiles</taxon>
        <taxon>Oomycota</taxon>
        <taxon>Peronosporomycetes</taxon>
        <taxon>Peronosporales</taxon>
        <taxon>Peronosporaceae</taxon>
        <taxon>Phytophthora</taxon>
    </lineage>
</organism>
<reference evidence="2" key="2">
    <citation type="submission" date="2013-11" db="EMBL/GenBank/DDBJ databases">
        <title>The Genome Sequence of Phytophthora parasitica CJ05E6.</title>
        <authorList>
            <consortium name="The Broad Institute Genomics Platform"/>
            <person name="Russ C."/>
            <person name="Tyler B."/>
            <person name="Panabieres F."/>
            <person name="Shan W."/>
            <person name="Tripathy S."/>
            <person name="Grunwald N."/>
            <person name="Machado M."/>
            <person name="Johnson C.S."/>
            <person name="Arredondo F."/>
            <person name="Hong C."/>
            <person name="Coffey M."/>
            <person name="Young S.K."/>
            <person name="Zeng Q."/>
            <person name="Gargeya S."/>
            <person name="Fitzgerald M."/>
            <person name="Abouelleil A."/>
            <person name="Alvarado L."/>
            <person name="Chapman S.B."/>
            <person name="Gainer-Dewar J."/>
            <person name="Goldberg J."/>
            <person name="Griggs A."/>
            <person name="Gujja S."/>
            <person name="Hansen M."/>
            <person name="Howarth C."/>
            <person name="Imamovic A."/>
            <person name="Ireland A."/>
            <person name="Larimer J."/>
            <person name="McCowan C."/>
            <person name="Murphy C."/>
            <person name="Pearson M."/>
            <person name="Poon T.W."/>
            <person name="Priest M."/>
            <person name="Roberts A."/>
            <person name="Saif S."/>
            <person name="Shea T."/>
            <person name="Sykes S."/>
            <person name="Wortman J."/>
            <person name="Nusbaum C."/>
            <person name="Birren B."/>
        </authorList>
    </citation>
    <scope>NUCLEOTIDE SEQUENCE [LARGE SCALE GENOMIC DNA]</scope>
    <source>
        <strain evidence="2">CJ05E6</strain>
    </source>
</reference>
<accession>W2I5J2</accession>
<dbReference type="EMBL" id="KI675701">
    <property type="protein sequence ID" value="ETL28707.1"/>
    <property type="molecule type" value="Genomic_DNA"/>
</dbReference>